<reference evidence="1 2" key="1">
    <citation type="journal article" date="2024" name="Pathogens">
        <title>Staphylococcus hsinchuensis sp. nov., Isolated from Soymilk.</title>
        <authorList>
            <person name="Wang Y.T."/>
            <person name="Lin Y.C."/>
            <person name="Hsieh Y.H."/>
            <person name="Lin Y.T."/>
            <person name="Hamada M."/>
            <person name="Chen C.C."/>
            <person name="Liou J.S."/>
            <person name="Lee A.Y."/>
            <person name="Zhang W.L."/>
            <person name="Chen Y.T."/>
            <person name="Huang C.H."/>
        </authorList>
    </citation>
    <scope>NUCLEOTIDE SEQUENCE [LARGE SCALE GENOMIC DNA]</scope>
    <source>
        <strain evidence="1 2">H164</strain>
    </source>
</reference>
<keyword evidence="2" id="KW-1185">Reference proteome</keyword>
<proteinExistence type="predicted"/>
<dbReference type="RefSeq" id="WP_342610442.1">
    <property type="nucleotide sequence ID" value="NZ_CP128355.1"/>
</dbReference>
<sequence length="122" mass="14753">MKKLNKQDYKTIMAKLYIDRMENDKEMENEQRYSRDFSLIKSTHPDMNDEDVEKLAMNFTAMNNYSEFAKNVMILSQNSKKYEVVKFAREDDLNDLYLAKKEIEKLIKQIQAEHKDYLVFYE</sequence>
<name>A0ABZ3ED88_9STAP</name>
<gene>
    <name evidence="1" type="ORF">QQM35_01345</name>
</gene>
<evidence type="ECO:0008006" key="3">
    <source>
        <dbReference type="Google" id="ProtNLM"/>
    </source>
</evidence>
<dbReference type="Proteomes" id="UP001436297">
    <property type="component" value="Chromosome"/>
</dbReference>
<organism evidence="1 2">
    <name type="scientific">Staphylococcus hsinchuensis</name>
    <dbReference type="NCBI Taxonomy" id="3051183"/>
    <lineage>
        <taxon>Bacteria</taxon>
        <taxon>Bacillati</taxon>
        <taxon>Bacillota</taxon>
        <taxon>Bacilli</taxon>
        <taxon>Bacillales</taxon>
        <taxon>Staphylococcaceae</taxon>
        <taxon>Staphylococcus</taxon>
    </lineage>
</organism>
<evidence type="ECO:0000313" key="2">
    <source>
        <dbReference type="Proteomes" id="UP001436297"/>
    </source>
</evidence>
<accession>A0ABZ3ED88</accession>
<protein>
    <recommendedName>
        <fullName evidence="3">Phage protein</fullName>
    </recommendedName>
</protein>
<dbReference type="EMBL" id="CP128355">
    <property type="protein sequence ID" value="XAF70791.1"/>
    <property type="molecule type" value="Genomic_DNA"/>
</dbReference>
<evidence type="ECO:0000313" key="1">
    <source>
        <dbReference type="EMBL" id="XAF70791.1"/>
    </source>
</evidence>